<name>A0A8K0NWN7_LADFU</name>
<dbReference type="Proteomes" id="UP000792457">
    <property type="component" value="Unassembled WGS sequence"/>
</dbReference>
<keyword evidence="4" id="KW-1185">Reference proteome</keyword>
<accession>A0A8K0NWN7</accession>
<dbReference type="Gene3D" id="1.10.472.80">
    <property type="entry name" value="Ypt/Rab-GAP domain of gyp1p, domain 3"/>
    <property type="match status" value="1"/>
</dbReference>
<dbReference type="FunFam" id="1.10.8.270:FF:000001">
    <property type="entry name" value="TBC1 domain family member 1"/>
    <property type="match status" value="1"/>
</dbReference>
<organism evidence="3 4">
    <name type="scientific">Ladona fulva</name>
    <name type="common">Scarce chaser dragonfly</name>
    <name type="synonym">Libellula fulva</name>
    <dbReference type="NCBI Taxonomy" id="123851"/>
    <lineage>
        <taxon>Eukaryota</taxon>
        <taxon>Metazoa</taxon>
        <taxon>Ecdysozoa</taxon>
        <taxon>Arthropoda</taxon>
        <taxon>Hexapoda</taxon>
        <taxon>Insecta</taxon>
        <taxon>Pterygota</taxon>
        <taxon>Palaeoptera</taxon>
        <taxon>Odonata</taxon>
        <taxon>Epiprocta</taxon>
        <taxon>Anisoptera</taxon>
        <taxon>Libelluloidea</taxon>
        <taxon>Libellulidae</taxon>
        <taxon>Ladona</taxon>
    </lineage>
</organism>
<sequence>MDKENARLTARQEEATVKRIKLDYDEISPCLKQVNEVWELLVSKESRISAKCDSQMLLQAIRQGVPRSKRGEVWQFLAEQHHLRTHPVDTSRFPNYNVTYRGLLKQLTSHQHGILVDLGRTFPNHPYFSSPLGPGQLELFNLLKAYSLLDPEVGYCQGLSFVAGVILLHMSEESAFLLLRHLLFRRDLRRQYLPDMAALQVQLYQLSRLLHDTYPDLYEHFDQNEVAPTLYAAPWILTLFASQFPLGFVTRVFGE</sequence>
<dbReference type="OrthoDB" id="295078at2759"/>
<evidence type="ECO:0000259" key="2">
    <source>
        <dbReference type="PROSITE" id="PS50086"/>
    </source>
</evidence>
<dbReference type="SMART" id="SM00164">
    <property type="entry name" value="TBC"/>
    <property type="match status" value="1"/>
</dbReference>
<keyword evidence="1" id="KW-0343">GTPase activation</keyword>
<dbReference type="Pfam" id="PF00566">
    <property type="entry name" value="RabGAP-TBC"/>
    <property type="match status" value="1"/>
</dbReference>
<evidence type="ECO:0000313" key="4">
    <source>
        <dbReference type="Proteomes" id="UP000792457"/>
    </source>
</evidence>
<dbReference type="FunFam" id="1.10.10.2750:FF:000002">
    <property type="entry name" value="TBC1 domain family member 4"/>
    <property type="match status" value="1"/>
</dbReference>
<dbReference type="Gene3D" id="1.10.8.270">
    <property type="entry name" value="putative rabgap domain of human tbc1 domain family member 14 like domains"/>
    <property type="match status" value="1"/>
</dbReference>
<dbReference type="PANTHER" id="PTHR47219:SF16">
    <property type="entry name" value="GTPASE ACTIVATING PROTEIN"/>
    <property type="match status" value="1"/>
</dbReference>
<dbReference type="EMBL" id="KZ308196">
    <property type="protein sequence ID" value="KAG8224437.1"/>
    <property type="molecule type" value="Genomic_DNA"/>
</dbReference>
<dbReference type="InterPro" id="IPR000195">
    <property type="entry name" value="Rab-GAP-TBC_dom"/>
</dbReference>
<evidence type="ECO:0000313" key="3">
    <source>
        <dbReference type="EMBL" id="KAG8224437.1"/>
    </source>
</evidence>
<dbReference type="PANTHER" id="PTHR47219">
    <property type="entry name" value="RAB GTPASE-ACTIVATING PROTEIN 1-LIKE"/>
    <property type="match status" value="1"/>
</dbReference>
<dbReference type="InterPro" id="IPR035969">
    <property type="entry name" value="Rab-GAP_TBC_sf"/>
</dbReference>
<reference evidence="3" key="2">
    <citation type="submission" date="2017-10" db="EMBL/GenBank/DDBJ databases">
        <title>Ladona fulva Genome sequencing and assembly.</title>
        <authorList>
            <person name="Murali S."/>
            <person name="Richards S."/>
            <person name="Bandaranaike D."/>
            <person name="Bellair M."/>
            <person name="Blankenburg K."/>
            <person name="Chao H."/>
            <person name="Dinh H."/>
            <person name="Doddapaneni H."/>
            <person name="Dugan-Rocha S."/>
            <person name="Elkadiri S."/>
            <person name="Gnanaolivu R."/>
            <person name="Hernandez B."/>
            <person name="Skinner E."/>
            <person name="Javaid M."/>
            <person name="Lee S."/>
            <person name="Li M."/>
            <person name="Ming W."/>
            <person name="Munidasa M."/>
            <person name="Muniz J."/>
            <person name="Nguyen L."/>
            <person name="Hughes D."/>
            <person name="Osuji N."/>
            <person name="Pu L.-L."/>
            <person name="Puazo M."/>
            <person name="Qu C."/>
            <person name="Quiroz J."/>
            <person name="Raj R."/>
            <person name="Weissenberger G."/>
            <person name="Xin Y."/>
            <person name="Zou X."/>
            <person name="Han Y."/>
            <person name="Worley K."/>
            <person name="Muzny D."/>
            <person name="Gibbs R."/>
        </authorList>
    </citation>
    <scope>NUCLEOTIDE SEQUENCE</scope>
    <source>
        <strain evidence="3">Sampled in the wild</strain>
    </source>
</reference>
<dbReference type="InterPro" id="IPR050302">
    <property type="entry name" value="Rab_GAP_TBC_domain"/>
</dbReference>
<reference evidence="3" key="1">
    <citation type="submission" date="2013-04" db="EMBL/GenBank/DDBJ databases">
        <authorList>
            <person name="Qu J."/>
            <person name="Murali S.C."/>
            <person name="Bandaranaike D."/>
            <person name="Bellair M."/>
            <person name="Blankenburg K."/>
            <person name="Chao H."/>
            <person name="Dinh H."/>
            <person name="Doddapaneni H."/>
            <person name="Downs B."/>
            <person name="Dugan-Rocha S."/>
            <person name="Elkadiri S."/>
            <person name="Gnanaolivu R.D."/>
            <person name="Hernandez B."/>
            <person name="Javaid M."/>
            <person name="Jayaseelan J.C."/>
            <person name="Lee S."/>
            <person name="Li M."/>
            <person name="Ming W."/>
            <person name="Munidasa M."/>
            <person name="Muniz J."/>
            <person name="Nguyen L."/>
            <person name="Ongeri F."/>
            <person name="Osuji N."/>
            <person name="Pu L.-L."/>
            <person name="Puazo M."/>
            <person name="Qu C."/>
            <person name="Quiroz J."/>
            <person name="Raj R."/>
            <person name="Weissenberger G."/>
            <person name="Xin Y."/>
            <person name="Zou X."/>
            <person name="Han Y."/>
            <person name="Richards S."/>
            <person name="Worley K."/>
            <person name="Muzny D."/>
            <person name="Gibbs R."/>
        </authorList>
    </citation>
    <scope>NUCLEOTIDE SEQUENCE</scope>
    <source>
        <strain evidence="3">Sampled in the wild</strain>
    </source>
</reference>
<dbReference type="GO" id="GO:0005096">
    <property type="term" value="F:GTPase activator activity"/>
    <property type="evidence" value="ECO:0007669"/>
    <property type="project" value="UniProtKB-KW"/>
</dbReference>
<comment type="caution">
    <text evidence="3">The sequence shown here is derived from an EMBL/GenBank/DDBJ whole genome shotgun (WGS) entry which is preliminary data.</text>
</comment>
<dbReference type="SUPFAM" id="SSF47923">
    <property type="entry name" value="Ypt/Rab-GAP domain of gyp1p"/>
    <property type="match status" value="1"/>
</dbReference>
<dbReference type="AlphaFoldDB" id="A0A8K0NWN7"/>
<dbReference type="PROSITE" id="PS50086">
    <property type="entry name" value="TBC_RABGAP"/>
    <property type="match status" value="1"/>
</dbReference>
<dbReference type="Gene3D" id="1.10.10.2750">
    <property type="match status" value="1"/>
</dbReference>
<proteinExistence type="predicted"/>
<gene>
    <name evidence="3" type="ORF">J437_LFUL001388</name>
</gene>
<protein>
    <recommendedName>
        <fullName evidence="2">Rab-GAP TBC domain-containing protein</fullName>
    </recommendedName>
</protein>
<evidence type="ECO:0000256" key="1">
    <source>
        <dbReference type="ARBA" id="ARBA00022468"/>
    </source>
</evidence>
<feature type="domain" description="Rab-GAP TBC" evidence="2">
    <location>
        <begin position="64"/>
        <end position="255"/>
    </location>
</feature>